<feature type="transmembrane region" description="Helical" evidence="5">
    <location>
        <begin position="91"/>
        <end position="109"/>
    </location>
</feature>
<feature type="transmembrane region" description="Helical" evidence="5">
    <location>
        <begin position="323"/>
        <end position="345"/>
    </location>
</feature>
<feature type="transmembrane region" description="Helical" evidence="5">
    <location>
        <begin position="298"/>
        <end position="317"/>
    </location>
</feature>
<feature type="transmembrane region" description="Helical" evidence="5">
    <location>
        <begin position="384"/>
        <end position="405"/>
    </location>
</feature>
<feature type="transmembrane region" description="Helical" evidence="5">
    <location>
        <begin position="155"/>
        <end position="174"/>
    </location>
</feature>
<evidence type="ECO:0000256" key="1">
    <source>
        <dbReference type="ARBA" id="ARBA00004651"/>
    </source>
</evidence>
<accession>A0A9W6UHI2</accession>
<dbReference type="GO" id="GO:0005886">
    <property type="term" value="C:plasma membrane"/>
    <property type="evidence" value="ECO:0007669"/>
    <property type="project" value="UniProtKB-SubCell"/>
</dbReference>
<comment type="caution">
    <text evidence="7">The sequence shown here is derived from an EMBL/GenBank/DDBJ whole genome shotgun (WGS) entry which is preliminary data.</text>
</comment>
<dbReference type="EMBL" id="BSQG01000005">
    <property type="protein sequence ID" value="GLU48901.1"/>
    <property type="molecule type" value="Genomic_DNA"/>
</dbReference>
<keyword evidence="4 5" id="KW-0472">Membrane</keyword>
<keyword evidence="8" id="KW-1185">Reference proteome</keyword>
<dbReference type="PROSITE" id="PS50850">
    <property type="entry name" value="MFS"/>
    <property type="match status" value="1"/>
</dbReference>
<keyword evidence="3 5" id="KW-1133">Transmembrane helix</keyword>
<feature type="transmembrane region" description="Helical" evidence="5">
    <location>
        <begin position="180"/>
        <end position="196"/>
    </location>
</feature>
<comment type="subcellular location">
    <subcellularLocation>
        <location evidence="1">Cell membrane</location>
        <topology evidence="1">Multi-pass membrane protein</topology>
    </subcellularLocation>
</comment>
<organism evidence="7 8">
    <name type="scientific">Nocardiopsis ansamitocini</name>
    <dbReference type="NCBI Taxonomy" id="1670832"/>
    <lineage>
        <taxon>Bacteria</taxon>
        <taxon>Bacillati</taxon>
        <taxon>Actinomycetota</taxon>
        <taxon>Actinomycetes</taxon>
        <taxon>Streptosporangiales</taxon>
        <taxon>Nocardiopsidaceae</taxon>
        <taxon>Nocardiopsis</taxon>
    </lineage>
</organism>
<dbReference type="InterPro" id="IPR020846">
    <property type="entry name" value="MFS_dom"/>
</dbReference>
<keyword evidence="2 5" id="KW-0812">Transmembrane</keyword>
<dbReference type="InterPro" id="IPR051788">
    <property type="entry name" value="MFS_Transporter"/>
</dbReference>
<dbReference type="InterPro" id="IPR011701">
    <property type="entry name" value="MFS"/>
</dbReference>
<dbReference type="AlphaFoldDB" id="A0A9W6UHI2"/>
<dbReference type="PANTHER" id="PTHR23514:SF13">
    <property type="entry name" value="INNER MEMBRANE PROTEIN YBJJ"/>
    <property type="match status" value="1"/>
</dbReference>
<dbReference type="Pfam" id="PF07690">
    <property type="entry name" value="MFS_1"/>
    <property type="match status" value="1"/>
</dbReference>
<evidence type="ECO:0000256" key="3">
    <source>
        <dbReference type="ARBA" id="ARBA00022989"/>
    </source>
</evidence>
<proteinExistence type="predicted"/>
<feature type="transmembrane region" description="Helical" evidence="5">
    <location>
        <begin position="30"/>
        <end position="50"/>
    </location>
</feature>
<evidence type="ECO:0000259" key="6">
    <source>
        <dbReference type="PROSITE" id="PS50850"/>
    </source>
</evidence>
<evidence type="ECO:0000256" key="5">
    <source>
        <dbReference type="SAM" id="Phobius"/>
    </source>
</evidence>
<dbReference type="RefSeq" id="WP_349497215.1">
    <property type="nucleotide sequence ID" value="NZ_BSQG01000005.1"/>
</dbReference>
<dbReference type="Gene3D" id="1.20.1250.20">
    <property type="entry name" value="MFS general substrate transporter like domains"/>
    <property type="match status" value="2"/>
</dbReference>
<evidence type="ECO:0000256" key="4">
    <source>
        <dbReference type="ARBA" id="ARBA00023136"/>
    </source>
</evidence>
<reference evidence="7" key="1">
    <citation type="submission" date="2023-02" db="EMBL/GenBank/DDBJ databases">
        <title>Nocardiopsis ansamitocini NBRC 112285.</title>
        <authorList>
            <person name="Ichikawa N."/>
            <person name="Sato H."/>
            <person name="Tonouchi N."/>
        </authorList>
    </citation>
    <scope>NUCLEOTIDE SEQUENCE</scope>
    <source>
        <strain evidence="7">NBRC 112285</strain>
    </source>
</reference>
<dbReference type="GO" id="GO:0022857">
    <property type="term" value="F:transmembrane transporter activity"/>
    <property type="evidence" value="ECO:0007669"/>
    <property type="project" value="InterPro"/>
</dbReference>
<feature type="transmembrane region" description="Helical" evidence="5">
    <location>
        <begin position="233"/>
        <end position="251"/>
    </location>
</feature>
<name>A0A9W6UHI2_9ACTN</name>
<dbReference type="Proteomes" id="UP001165092">
    <property type="component" value="Unassembled WGS sequence"/>
</dbReference>
<dbReference type="SUPFAM" id="SSF103473">
    <property type="entry name" value="MFS general substrate transporter"/>
    <property type="match status" value="1"/>
</dbReference>
<feature type="domain" description="Major facilitator superfamily (MFS) profile" evidence="6">
    <location>
        <begin position="26"/>
        <end position="410"/>
    </location>
</feature>
<evidence type="ECO:0000313" key="7">
    <source>
        <dbReference type="EMBL" id="GLU48901.1"/>
    </source>
</evidence>
<evidence type="ECO:0000256" key="2">
    <source>
        <dbReference type="ARBA" id="ARBA00022692"/>
    </source>
</evidence>
<feature type="transmembrane region" description="Helical" evidence="5">
    <location>
        <begin position="62"/>
        <end position="84"/>
    </location>
</feature>
<evidence type="ECO:0000313" key="8">
    <source>
        <dbReference type="Proteomes" id="UP001165092"/>
    </source>
</evidence>
<feature type="transmembrane region" description="Helical" evidence="5">
    <location>
        <begin position="263"/>
        <end position="286"/>
    </location>
</feature>
<feature type="transmembrane region" description="Helical" evidence="5">
    <location>
        <begin position="357"/>
        <end position="378"/>
    </location>
</feature>
<dbReference type="CDD" id="cd17393">
    <property type="entry name" value="MFS_MosC_like"/>
    <property type="match status" value="1"/>
</dbReference>
<protein>
    <submittedName>
        <fullName evidence="7">MFS transporter</fullName>
    </submittedName>
</protein>
<gene>
    <name evidence="7" type="ORF">Nans01_32520</name>
</gene>
<feature type="transmembrane region" description="Helical" evidence="5">
    <location>
        <begin position="115"/>
        <end position="134"/>
    </location>
</feature>
<dbReference type="PANTHER" id="PTHR23514">
    <property type="entry name" value="BYPASS OF STOP CODON PROTEIN 6"/>
    <property type="match status" value="1"/>
</dbReference>
<sequence length="418" mass="42591">MTENQRIPRPVPPKAAPAVSPVLRRARRTVWAYFFVAGMIIATWAARIPAVKEQAGLNDGQLSLALLGLAVGALAAMQVAGRLVDRHGSTATILPAAVIGSLALVAPGYANSLPFLFVALFAIGAGHGMIDVPINVHAARVERLYGRPIMASFHAAFSIGGFTGAALGGLAAYARMSAALTFWIVALVLVVLSVAVRRGLLGGLDSTAPAPVRGDQDPTSPKPGGRARISPKVVFFGLVALCCMLAEGSATDWATVFLHDQRGASGALAAAGFAAFSALMAAGRLVGDRLTARFGPVAIVRAGGLLGACGLTLSLVAPWTFASIVGFAIMGAGLSCIIPQVFTAAVDYDPARAGRNLGFVAAIGYVGLLSGPVAIGALAHVTNLTVAMAVPAVLSVFIALAAVALRPDREGSVHPVDA</sequence>
<dbReference type="InterPro" id="IPR036259">
    <property type="entry name" value="MFS_trans_sf"/>
</dbReference>